<dbReference type="AlphaFoldDB" id="A0A699SUK0"/>
<feature type="compositionally biased region" description="Basic and acidic residues" evidence="1">
    <location>
        <begin position="64"/>
        <end position="81"/>
    </location>
</feature>
<gene>
    <name evidence="2" type="ORF">Tci_873754</name>
    <name evidence="3" type="ORF">Tci_912596</name>
</gene>
<accession>A0A699SUK0</accession>
<protein>
    <submittedName>
        <fullName evidence="2">Uncharacterized protein</fullName>
    </submittedName>
</protein>
<proteinExistence type="predicted"/>
<feature type="region of interest" description="Disordered" evidence="1">
    <location>
        <begin position="48"/>
        <end position="93"/>
    </location>
</feature>
<dbReference type="EMBL" id="BKCJ011536972">
    <property type="protein sequence ID" value="GFD40627.1"/>
    <property type="molecule type" value="Genomic_DNA"/>
</dbReference>
<dbReference type="EMBL" id="BKCJ011193574">
    <property type="protein sequence ID" value="GFD01785.1"/>
    <property type="molecule type" value="Genomic_DNA"/>
</dbReference>
<comment type="caution">
    <text evidence="2">The sequence shown here is derived from an EMBL/GenBank/DDBJ whole genome shotgun (WGS) entry which is preliminary data.</text>
</comment>
<evidence type="ECO:0000256" key="1">
    <source>
        <dbReference type="SAM" id="MobiDB-lite"/>
    </source>
</evidence>
<evidence type="ECO:0000313" key="2">
    <source>
        <dbReference type="EMBL" id="GFD01785.1"/>
    </source>
</evidence>
<name>A0A699SUK0_TANCI</name>
<sequence>MNYKLVVAGNQSNGSSCTKACDNVGKTRVETVLDKDYILLPLWTQEPLFSSSSKDSPGAGYKPSGEEEKKDVKDLRNKDSEIPSTKELWKSFT</sequence>
<reference evidence="2" key="1">
    <citation type="journal article" date="2019" name="Sci. Rep.">
        <title>Draft genome of Tanacetum cinerariifolium, the natural source of mosquito coil.</title>
        <authorList>
            <person name="Yamashiro T."/>
            <person name="Shiraishi A."/>
            <person name="Satake H."/>
            <person name="Nakayama K."/>
        </authorList>
    </citation>
    <scope>NUCLEOTIDE SEQUENCE</scope>
</reference>
<evidence type="ECO:0000313" key="3">
    <source>
        <dbReference type="EMBL" id="GFD40627.1"/>
    </source>
</evidence>
<organism evidence="2">
    <name type="scientific">Tanacetum cinerariifolium</name>
    <name type="common">Dalmatian daisy</name>
    <name type="synonym">Chrysanthemum cinerariifolium</name>
    <dbReference type="NCBI Taxonomy" id="118510"/>
    <lineage>
        <taxon>Eukaryota</taxon>
        <taxon>Viridiplantae</taxon>
        <taxon>Streptophyta</taxon>
        <taxon>Embryophyta</taxon>
        <taxon>Tracheophyta</taxon>
        <taxon>Spermatophyta</taxon>
        <taxon>Magnoliopsida</taxon>
        <taxon>eudicotyledons</taxon>
        <taxon>Gunneridae</taxon>
        <taxon>Pentapetalae</taxon>
        <taxon>asterids</taxon>
        <taxon>campanulids</taxon>
        <taxon>Asterales</taxon>
        <taxon>Asteraceae</taxon>
        <taxon>Asteroideae</taxon>
        <taxon>Anthemideae</taxon>
        <taxon>Anthemidinae</taxon>
        <taxon>Tanacetum</taxon>
    </lineage>
</organism>